<evidence type="ECO:0000256" key="1">
    <source>
        <dbReference type="SAM" id="MobiDB-lite"/>
    </source>
</evidence>
<accession>A0A438J963</accession>
<evidence type="ECO:0000313" key="3">
    <source>
        <dbReference type="EMBL" id="RVX05507.1"/>
    </source>
</evidence>
<dbReference type="Pfam" id="PF14111">
    <property type="entry name" value="DUF4283"/>
    <property type="match status" value="1"/>
</dbReference>
<dbReference type="AlphaFoldDB" id="A0A438J963"/>
<dbReference type="Proteomes" id="UP000288805">
    <property type="component" value="Unassembled WGS sequence"/>
</dbReference>
<organism evidence="3 4">
    <name type="scientific">Vitis vinifera</name>
    <name type="common">Grape</name>
    <dbReference type="NCBI Taxonomy" id="29760"/>
    <lineage>
        <taxon>Eukaryota</taxon>
        <taxon>Viridiplantae</taxon>
        <taxon>Streptophyta</taxon>
        <taxon>Embryophyta</taxon>
        <taxon>Tracheophyta</taxon>
        <taxon>Spermatophyta</taxon>
        <taxon>Magnoliopsida</taxon>
        <taxon>eudicotyledons</taxon>
        <taxon>Gunneridae</taxon>
        <taxon>Pentapetalae</taxon>
        <taxon>rosids</taxon>
        <taxon>Vitales</taxon>
        <taxon>Vitaceae</taxon>
        <taxon>Viteae</taxon>
        <taxon>Vitis</taxon>
    </lineage>
</organism>
<comment type="caution">
    <text evidence="3">The sequence shown here is derived from an EMBL/GenBank/DDBJ whole genome shotgun (WGS) entry which is preliminary data.</text>
</comment>
<proteinExistence type="predicted"/>
<feature type="region of interest" description="Disordered" evidence="1">
    <location>
        <begin position="137"/>
        <end position="166"/>
    </location>
</feature>
<dbReference type="InterPro" id="IPR025558">
    <property type="entry name" value="DUF4283"/>
</dbReference>
<evidence type="ECO:0000313" key="4">
    <source>
        <dbReference type="Proteomes" id="UP000288805"/>
    </source>
</evidence>
<dbReference type="EMBL" id="QGNW01000056">
    <property type="protein sequence ID" value="RVX05507.1"/>
    <property type="molecule type" value="Genomic_DNA"/>
</dbReference>
<reference evidence="3 4" key="1">
    <citation type="journal article" date="2018" name="PLoS Genet.">
        <title>Population sequencing reveals clonal diversity and ancestral inbreeding in the grapevine cultivar Chardonnay.</title>
        <authorList>
            <person name="Roach M.J."/>
            <person name="Johnson D.L."/>
            <person name="Bohlmann J."/>
            <person name="van Vuuren H.J."/>
            <person name="Jones S.J."/>
            <person name="Pretorius I.S."/>
            <person name="Schmidt S.A."/>
            <person name="Borneman A.R."/>
        </authorList>
    </citation>
    <scope>NUCLEOTIDE SEQUENCE [LARGE SCALE GENOMIC DNA]</scope>
    <source>
        <strain evidence="4">cv. Chardonnay</strain>
        <tissue evidence="3">Leaf</tissue>
    </source>
</reference>
<sequence>MDGRYRKEGAEYEEDLCEVTKEQARRQGEGEALWLQVGGRGLSDRKEGLGRCLVGSWGAGSVKSMGGPFMLLEFEDENEAERTLKRGTRRFNDKVLHLERWSVEAGCSKVGSLVENVWLWWERLPWFSKVLPMKKMTGGEKEKAREEREVGSRAENRSSKRTESWRVAEDVGADSARKMEGKKSLLKMGSLLQMQLFQSEGSQDQLDWASKVKKKPNGPWDCWEEGSLVEVQGGPTVLAI</sequence>
<evidence type="ECO:0000259" key="2">
    <source>
        <dbReference type="Pfam" id="PF14111"/>
    </source>
</evidence>
<feature type="domain" description="DUF4283" evidence="2">
    <location>
        <begin position="50"/>
        <end position="108"/>
    </location>
</feature>
<name>A0A438J963_VITVI</name>
<protein>
    <recommendedName>
        <fullName evidence="2">DUF4283 domain-containing protein</fullName>
    </recommendedName>
</protein>
<gene>
    <name evidence="3" type="ORF">CK203_013625</name>
</gene>